<dbReference type="GO" id="GO:0010960">
    <property type="term" value="P:magnesium ion homeostasis"/>
    <property type="evidence" value="ECO:0007669"/>
    <property type="project" value="InterPro"/>
</dbReference>
<keyword evidence="1 2" id="KW-0812">Transmembrane</keyword>
<evidence type="ECO:0000256" key="1">
    <source>
        <dbReference type="PROSITE-ProRule" id="PRU01193"/>
    </source>
</evidence>
<dbReference type="EMBL" id="GDHC01017115">
    <property type="protein sequence ID" value="JAQ01514.1"/>
    <property type="molecule type" value="Transcribed_RNA"/>
</dbReference>
<accession>A0A0A9XXG1</accession>
<organism evidence="4">
    <name type="scientific">Lygus hesperus</name>
    <name type="common">Western plant bug</name>
    <dbReference type="NCBI Taxonomy" id="30085"/>
    <lineage>
        <taxon>Eukaryota</taxon>
        <taxon>Metazoa</taxon>
        <taxon>Ecdysozoa</taxon>
        <taxon>Arthropoda</taxon>
        <taxon>Hexapoda</taxon>
        <taxon>Insecta</taxon>
        <taxon>Pterygota</taxon>
        <taxon>Neoptera</taxon>
        <taxon>Paraneoptera</taxon>
        <taxon>Hemiptera</taxon>
        <taxon>Heteroptera</taxon>
        <taxon>Panheteroptera</taxon>
        <taxon>Cimicomorpha</taxon>
        <taxon>Miridae</taxon>
        <taxon>Mirini</taxon>
        <taxon>Lygus</taxon>
    </lineage>
</organism>
<evidence type="ECO:0000313" key="5">
    <source>
        <dbReference type="EMBL" id="JAQ01514.1"/>
    </source>
</evidence>
<gene>
    <name evidence="4" type="primary">MAM3</name>
    <name evidence="4" type="ORF">CM83_19637</name>
    <name evidence="5" type="ORF">g.21089</name>
</gene>
<feature type="domain" description="CNNM transmembrane" evidence="3">
    <location>
        <begin position="1"/>
        <end position="78"/>
    </location>
</feature>
<feature type="transmembrane region" description="Helical" evidence="2">
    <location>
        <begin position="9"/>
        <end position="32"/>
    </location>
</feature>
<evidence type="ECO:0000313" key="4">
    <source>
        <dbReference type="EMBL" id="JAG25497.1"/>
    </source>
</evidence>
<evidence type="ECO:0000256" key="2">
    <source>
        <dbReference type="SAM" id="Phobius"/>
    </source>
</evidence>
<reference evidence="4" key="1">
    <citation type="journal article" date="2014" name="PLoS ONE">
        <title>Transcriptome-Based Identification of ABC Transporters in the Western Tarnished Plant Bug Lygus hesperus.</title>
        <authorList>
            <person name="Hull J.J."/>
            <person name="Chaney K."/>
            <person name="Geib S.M."/>
            <person name="Fabrick J.A."/>
            <person name="Brent C.S."/>
            <person name="Walsh D."/>
            <person name="Lavine L.C."/>
        </authorList>
    </citation>
    <scope>NUCLEOTIDE SEQUENCE</scope>
</reference>
<dbReference type="GO" id="GO:0016020">
    <property type="term" value="C:membrane"/>
    <property type="evidence" value="ECO:0007669"/>
    <property type="project" value="UniProtKB-UniRule"/>
</dbReference>
<dbReference type="PANTHER" id="PTHR12064">
    <property type="entry name" value="METAL TRANSPORTER CNNM"/>
    <property type="match status" value="1"/>
</dbReference>
<dbReference type="InterPro" id="IPR045095">
    <property type="entry name" value="ACDP"/>
</dbReference>
<dbReference type="PROSITE" id="PS51846">
    <property type="entry name" value="CNNM"/>
    <property type="match status" value="1"/>
</dbReference>
<protein>
    <submittedName>
        <fullName evidence="4">Protein MAM3</fullName>
    </submittedName>
</protein>
<dbReference type="InterPro" id="IPR002550">
    <property type="entry name" value="CNNM"/>
</dbReference>
<reference evidence="5" key="3">
    <citation type="journal article" date="2016" name="Gigascience">
        <title>De novo construction of an expanded transcriptome assembly for the western tarnished plant bug, Lygus hesperus.</title>
        <authorList>
            <person name="Tassone E.E."/>
            <person name="Geib S.M."/>
            <person name="Hall B."/>
            <person name="Fabrick J.A."/>
            <person name="Brent C.S."/>
            <person name="Hull J.J."/>
        </authorList>
    </citation>
    <scope>NUCLEOTIDE SEQUENCE</scope>
</reference>
<keyword evidence="1 2" id="KW-0472">Membrane</keyword>
<proteinExistence type="predicted"/>
<sequence length="105" mass="12061">MSICNNQKYALFVGSYTLPILQISLVLLYPVAKPLAMLLDYMVHHKDGMVYDKQELKKLLRLHCEKYADKSGMDVDQMKMILSALELNEVTVNTVMTSIDEVYML</sequence>
<dbReference type="AlphaFoldDB" id="A0A0A9XXG1"/>
<keyword evidence="1 2" id="KW-1133">Transmembrane helix</keyword>
<reference evidence="4" key="2">
    <citation type="submission" date="2014-07" db="EMBL/GenBank/DDBJ databases">
        <authorList>
            <person name="Hull J."/>
        </authorList>
    </citation>
    <scope>NUCLEOTIDE SEQUENCE</scope>
</reference>
<dbReference type="EMBL" id="GBHO01018107">
    <property type="protein sequence ID" value="JAG25497.1"/>
    <property type="molecule type" value="Transcribed_RNA"/>
</dbReference>
<evidence type="ECO:0000259" key="3">
    <source>
        <dbReference type="PROSITE" id="PS51846"/>
    </source>
</evidence>
<dbReference type="PANTHER" id="PTHR12064:SF94">
    <property type="entry name" value="UNEXTENDED PROTEIN"/>
    <property type="match status" value="1"/>
</dbReference>
<name>A0A0A9XXG1_LYGHE</name>